<evidence type="ECO:0000256" key="1">
    <source>
        <dbReference type="SAM" id="MobiDB-lite"/>
    </source>
</evidence>
<organism evidence="2 3">
    <name type="scientific">Shewanella fodinae</name>
    <dbReference type="NCBI Taxonomy" id="552357"/>
    <lineage>
        <taxon>Bacteria</taxon>
        <taxon>Pseudomonadati</taxon>
        <taxon>Pseudomonadota</taxon>
        <taxon>Gammaproteobacteria</taxon>
        <taxon>Alteromonadales</taxon>
        <taxon>Shewanellaceae</taxon>
        <taxon>Shewanella</taxon>
    </lineage>
</organism>
<dbReference type="EMBL" id="SLWF01000015">
    <property type="protein sequence ID" value="TCN83367.1"/>
    <property type="molecule type" value="Genomic_DNA"/>
</dbReference>
<dbReference type="Proteomes" id="UP000294832">
    <property type="component" value="Unassembled WGS sequence"/>
</dbReference>
<evidence type="ECO:0000313" key="2">
    <source>
        <dbReference type="EMBL" id="TCN83367.1"/>
    </source>
</evidence>
<keyword evidence="3" id="KW-1185">Reference proteome</keyword>
<proteinExistence type="predicted"/>
<protein>
    <submittedName>
        <fullName evidence="2">Uncharacterized protein</fullName>
    </submittedName>
</protein>
<accession>A0A4R2FEH3</accession>
<dbReference type="RefSeq" id="WP_165900121.1">
    <property type="nucleotide sequence ID" value="NZ_SLWF01000015.1"/>
</dbReference>
<sequence>MPNTSDMSKDELDLWSDINNPNNDADMDDWADAHNPNNEDYLGDDDIYFEEYHCYE</sequence>
<name>A0A4R2FEH3_9GAMM</name>
<dbReference type="AlphaFoldDB" id="A0A4R2FEH3"/>
<evidence type="ECO:0000313" key="3">
    <source>
        <dbReference type="Proteomes" id="UP000294832"/>
    </source>
</evidence>
<feature type="region of interest" description="Disordered" evidence="1">
    <location>
        <begin position="1"/>
        <end position="38"/>
    </location>
</feature>
<reference evidence="2 3" key="1">
    <citation type="submission" date="2019-03" db="EMBL/GenBank/DDBJ databases">
        <title>Freshwater and sediment microbial communities from various areas in North America, analyzing microbe dynamics in response to fracking.</title>
        <authorList>
            <person name="Lamendella R."/>
        </authorList>
    </citation>
    <scope>NUCLEOTIDE SEQUENCE [LARGE SCALE GENOMIC DNA]</scope>
    <source>
        <strain evidence="2 3">74A</strain>
    </source>
</reference>
<comment type="caution">
    <text evidence="2">The sequence shown here is derived from an EMBL/GenBank/DDBJ whole genome shotgun (WGS) entry which is preliminary data.</text>
</comment>
<gene>
    <name evidence="2" type="ORF">EDC91_11573</name>
</gene>